<proteinExistence type="predicted"/>
<dbReference type="InterPro" id="IPR036866">
    <property type="entry name" value="RibonucZ/Hydroxyglut_hydro"/>
</dbReference>
<reference evidence="2 3" key="2">
    <citation type="journal article" date="2016" name="Genome Announc.">
        <title>Complete Genome Sequence of Algoriphagus sp. Strain M8-2, Isolated from a Brackish Lake.</title>
        <authorList>
            <person name="Muraguchi Y."/>
            <person name="Kushimoto K."/>
            <person name="Ohtsubo Y."/>
            <person name="Suzuki T."/>
            <person name="Dohra H."/>
            <person name="Kimbara K."/>
            <person name="Shintani M."/>
        </authorList>
    </citation>
    <scope>NUCLEOTIDE SEQUENCE [LARGE SCALE GENOMIC DNA]</scope>
    <source>
        <strain evidence="2 3">M8-2</strain>
    </source>
</reference>
<gene>
    <name evidence="2" type="ORF">AO498_15495</name>
</gene>
<dbReference type="KEGG" id="alm:AO498_15495"/>
<evidence type="ECO:0000259" key="1">
    <source>
        <dbReference type="Pfam" id="PF12706"/>
    </source>
</evidence>
<evidence type="ECO:0000313" key="3">
    <source>
        <dbReference type="Proteomes" id="UP000073816"/>
    </source>
</evidence>
<dbReference type="AlphaFoldDB" id="A0A142ERV2"/>
<dbReference type="Gene3D" id="3.60.15.10">
    <property type="entry name" value="Ribonuclease Z/Hydroxyacylglutathione hydrolase-like"/>
    <property type="match status" value="1"/>
</dbReference>
<dbReference type="InterPro" id="IPR001279">
    <property type="entry name" value="Metallo-B-lactamas"/>
</dbReference>
<dbReference type="Pfam" id="PF12706">
    <property type="entry name" value="Lactamase_B_2"/>
    <property type="match status" value="1"/>
</dbReference>
<keyword evidence="3" id="KW-1185">Reference proteome</keyword>
<accession>A0A142ERV2</accession>
<dbReference type="PANTHER" id="PTHR42663:SF6">
    <property type="entry name" value="HYDROLASE C777.06C-RELATED"/>
    <property type="match status" value="1"/>
</dbReference>
<protein>
    <submittedName>
        <fullName evidence="2">Pyrroloquinoline quinone biosynthesis proteinPqqB</fullName>
    </submittedName>
</protein>
<dbReference type="OrthoDB" id="9800940at2"/>
<evidence type="ECO:0000313" key="2">
    <source>
        <dbReference type="EMBL" id="AMQ57857.1"/>
    </source>
</evidence>
<organism evidence="2 3">
    <name type="scientific">Algoriphagus sanaruensis</name>
    <dbReference type="NCBI Taxonomy" id="1727163"/>
    <lineage>
        <taxon>Bacteria</taxon>
        <taxon>Pseudomonadati</taxon>
        <taxon>Bacteroidota</taxon>
        <taxon>Cytophagia</taxon>
        <taxon>Cytophagales</taxon>
        <taxon>Cyclobacteriaceae</taxon>
        <taxon>Algoriphagus</taxon>
    </lineage>
</organism>
<sequence length="294" mass="33294">MRLAIVFFFLIVPFIGNTQTLIILGTLQDGGSPHMGCEKECCANPQENDFVASLGIMDDSGPILIDATLDFVAQTNFLKEITKSGELKIFLTHAHMGHYAGLLHLGREAANAKQIPVYAMPKMSEFLSQNGPWNQLLELENISLKNLQNNHPINFSSGLSLTPIQVPHRDEYSETVGYLIQGKNKKAIYIPDIDKWSKWEIDIRELVRDVDYAFLDGTFFADGEVPRPMEEVPHPFITESATLFESLPREERGKIIFIHLNHSNPVRKEEFAGRKLLEQQGFRFAKFGEKFSLD</sequence>
<reference evidence="3" key="1">
    <citation type="submission" date="2015-09" db="EMBL/GenBank/DDBJ databases">
        <title>Complete sequence of Algoriphagus sp. M8-2.</title>
        <authorList>
            <person name="Shintani M."/>
        </authorList>
    </citation>
    <scope>NUCLEOTIDE SEQUENCE [LARGE SCALE GENOMIC DNA]</scope>
    <source>
        <strain evidence="3">M8-2</strain>
    </source>
</reference>
<dbReference type="SUPFAM" id="SSF56281">
    <property type="entry name" value="Metallo-hydrolase/oxidoreductase"/>
    <property type="match status" value="1"/>
</dbReference>
<dbReference type="PATRIC" id="fig|1727163.4.peg.3251"/>
<dbReference type="EMBL" id="CP012836">
    <property type="protein sequence ID" value="AMQ57857.1"/>
    <property type="molecule type" value="Genomic_DNA"/>
</dbReference>
<dbReference type="PANTHER" id="PTHR42663">
    <property type="entry name" value="HYDROLASE C777.06C-RELATED-RELATED"/>
    <property type="match status" value="1"/>
</dbReference>
<name>A0A142ERV2_9BACT</name>
<dbReference type="RefSeq" id="WP_067549682.1">
    <property type="nucleotide sequence ID" value="NZ_CP012836.1"/>
</dbReference>
<feature type="domain" description="Metallo-beta-lactamase" evidence="1">
    <location>
        <begin position="63"/>
        <end position="248"/>
    </location>
</feature>
<dbReference type="Proteomes" id="UP000073816">
    <property type="component" value="Chromosome"/>
</dbReference>